<dbReference type="EMBL" id="HBUF01133202">
    <property type="protein sequence ID" value="CAG6644663.1"/>
    <property type="molecule type" value="Transcribed_RNA"/>
</dbReference>
<dbReference type="EMBL" id="HBUF01133203">
    <property type="protein sequence ID" value="CAG6644664.1"/>
    <property type="molecule type" value="Transcribed_RNA"/>
</dbReference>
<organism evidence="2">
    <name type="scientific">Cacopsylla melanoneura</name>
    <dbReference type="NCBI Taxonomy" id="428564"/>
    <lineage>
        <taxon>Eukaryota</taxon>
        <taxon>Metazoa</taxon>
        <taxon>Ecdysozoa</taxon>
        <taxon>Arthropoda</taxon>
        <taxon>Hexapoda</taxon>
        <taxon>Insecta</taxon>
        <taxon>Pterygota</taxon>
        <taxon>Neoptera</taxon>
        <taxon>Paraneoptera</taxon>
        <taxon>Hemiptera</taxon>
        <taxon>Sternorrhyncha</taxon>
        <taxon>Psylloidea</taxon>
        <taxon>Psyllidae</taxon>
        <taxon>Psyllinae</taxon>
        <taxon>Cacopsylla</taxon>
    </lineage>
</organism>
<reference evidence="2" key="1">
    <citation type="submission" date="2021-05" db="EMBL/GenBank/DDBJ databases">
        <authorList>
            <person name="Alioto T."/>
            <person name="Alioto T."/>
            <person name="Gomez Garrido J."/>
        </authorList>
    </citation>
    <scope>NUCLEOTIDE SEQUENCE</scope>
</reference>
<keyword evidence="1" id="KW-1133">Transmembrane helix</keyword>
<proteinExistence type="predicted"/>
<dbReference type="AlphaFoldDB" id="A0A8D8R567"/>
<keyword evidence="1" id="KW-0812">Transmembrane</keyword>
<sequence>MEIKSEYLTNKSDLITLKKSSMEISENRIVRSRALLNNKLFSAWSEVSNSLLMLLRISSFFLSSLHIFIAIVSLCRFVSKLSSKTIGQLSLFLSSSISITD</sequence>
<keyword evidence="1" id="KW-0472">Membrane</keyword>
<name>A0A8D8R567_9HEMI</name>
<accession>A0A8D8R567</accession>
<evidence type="ECO:0000256" key="1">
    <source>
        <dbReference type="SAM" id="Phobius"/>
    </source>
</evidence>
<protein>
    <submittedName>
        <fullName evidence="2">Uncharacterized protein</fullName>
    </submittedName>
</protein>
<feature type="transmembrane region" description="Helical" evidence="1">
    <location>
        <begin position="53"/>
        <end position="75"/>
    </location>
</feature>
<evidence type="ECO:0000313" key="2">
    <source>
        <dbReference type="EMBL" id="CAG6644663.1"/>
    </source>
</evidence>